<dbReference type="InterPro" id="IPR009014">
    <property type="entry name" value="Transketo_C/PFOR_II"/>
</dbReference>
<protein>
    <recommendedName>
        <fullName evidence="7">2-oxoacid:ferredoxin oxidoreductase subunit alpha</fullName>
    </recommendedName>
</protein>
<dbReference type="SUPFAM" id="SSF52922">
    <property type="entry name" value="TK C-terminal domain-like"/>
    <property type="match status" value="1"/>
</dbReference>
<dbReference type="GO" id="GO:0006979">
    <property type="term" value="P:response to oxidative stress"/>
    <property type="evidence" value="ECO:0007669"/>
    <property type="project" value="TreeGrafter"/>
</dbReference>
<feature type="domain" description="Pyruvate:ferredoxin oxidoreductase core" evidence="4">
    <location>
        <begin position="477"/>
        <end position="556"/>
    </location>
</feature>
<evidence type="ECO:0000259" key="2">
    <source>
        <dbReference type="Pfam" id="PF01558"/>
    </source>
</evidence>
<dbReference type="InterPro" id="IPR002869">
    <property type="entry name" value="Pyrv_flavodox_OxRed_cen"/>
</dbReference>
<feature type="domain" description="Pyruvate flavodoxin/ferredoxin oxidoreductase pyrimidine binding" evidence="3">
    <location>
        <begin position="214"/>
        <end position="444"/>
    </location>
</feature>
<dbReference type="SUPFAM" id="SSF52518">
    <property type="entry name" value="Thiamin diphosphate-binding fold (THDP-binding)"/>
    <property type="match status" value="1"/>
</dbReference>
<dbReference type="Gene3D" id="3.40.50.970">
    <property type="match status" value="1"/>
</dbReference>
<accession>A0A1F7UP56</accession>
<dbReference type="PANTHER" id="PTHR32154">
    <property type="entry name" value="PYRUVATE-FLAVODOXIN OXIDOREDUCTASE-RELATED"/>
    <property type="match status" value="1"/>
</dbReference>
<reference evidence="5 6" key="1">
    <citation type="journal article" date="2016" name="Nat. Commun.">
        <title>Thousands of microbial genomes shed light on interconnected biogeochemical processes in an aquifer system.</title>
        <authorList>
            <person name="Anantharaman K."/>
            <person name="Brown C.T."/>
            <person name="Hug L.A."/>
            <person name="Sharon I."/>
            <person name="Castelle C.J."/>
            <person name="Probst A.J."/>
            <person name="Thomas B.C."/>
            <person name="Singh A."/>
            <person name="Wilkins M.J."/>
            <person name="Karaoz U."/>
            <person name="Brodie E.L."/>
            <person name="Williams K.H."/>
            <person name="Hubbard S.S."/>
            <person name="Banfield J.F."/>
        </authorList>
    </citation>
    <scope>NUCLEOTIDE SEQUENCE [LARGE SCALE GENOMIC DNA]</scope>
</reference>
<dbReference type="Pfam" id="PF17147">
    <property type="entry name" value="PFOR_II"/>
    <property type="match status" value="1"/>
</dbReference>
<dbReference type="Gene3D" id="3.40.50.920">
    <property type="match status" value="1"/>
</dbReference>
<proteinExistence type="predicted"/>
<dbReference type="PANTHER" id="PTHR32154:SF20">
    <property type="entry name" value="2-OXOGLUTARATE OXIDOREDUCTASE SUBUNIT KORA"/>
    <property type="match status" value="1"/>
</dbReference>
<gene>
    <name evidence="5" type="ORF">A3J43_03600</name>
</gene>
<dbReference type="AlphaFoldDB" id="A0A1F7UP56"/>
<dbReference type="Proteomes" id="UP000176604">
    <property type="component" value="Unassembled WGS sequence"/>
</dbReference>
<dbReference type="Pfam" id="PF01558">
    <property type="entry name" value="POR"/>
    <property type="match status" value="1"/>
</dbReference>
<dbReference type="InterPro" id="IPR002880">
    <property type="entry name" value="Pyrv_Fd/Flavodoxin_OxRdtase_N"/>
</dbReference>
<dbReference type="InterPro" id="IPR033412">
    <property type="entry name" value="PFOR_II"/>
</dbReference>
<evidence type="ECO:0000256" key="1">
    <source>
        <dbReference type="ARBA" id="ARBA00023002"/>
    </source>
</evidence>
<dbReference type="EMBL" id="MGEF01000007">
    <property type="protein sequence ID" value="OGL79488.1"/>
    <property type="molecule type" value="Genomic_DNA"/>
</dbReference>
<dbReference type="InterPro" id="IPR022367">
    <property type="entry name" value="2-oxoacid/accept_OxRdtase_asu"/>
</dbReference>
<dbReference type="GO" id="GO:0016903">
    <property type="term" value="F:oxidoreductase activity, acting on the aldehyde or oxo group of donors"/>
    <property type="evidence" value="ECO:0007669"/>
    <property type="project" value="InterPro"/>
</dbReference>
<evidence type="ECO:0000259" key="3">
    <source>
        <dbReference type="Pfam" id="PF01855"/>
    </source>
</evidence>
<dbReference type="FunFam" id="3.40.50.920:FF:000009">
    <property type="entry name" value="2-oxoglutarate ferredoxin oxidoreductase subunit alpha"/>
    <property type="match status" value="1"/>
</dbReference>
<dbReference type="InterPro" id="IPR029061">
    <property type="entry name" value="THDP-binding"/>
</dbReference>
<feature type="domain" description="Pyruvate/ketoisovalerate oxidoreductase catalytic" evidence="2">
    <location>
        <begin position="15"/>
        <end position="179"/>
    </location>
</feature>
<name>A0A1F7UP56_9BACT</name>
<dbReference type="FunFam" id="3.40.50.970:FF:000022">
    <property type="entry name" value="2-oxoglutarate ferredoxin oxidoreductase alpha subunit"/>
    <property type="match status" value="1"/>
</dbReference>
<evidence type="ECO:0008006" key="7">
    <source>
        <dbReference type="Google" id="ProtNLM"/>
    </source>
</evidence>
<dbReference type="STRING" id="1802397.A3J43_03600"/>
<dbReference type="SUPFAM" id="SSF53323">
    <property type="entry name" value="Pyruvate-ferredoxin oxidoreductase, PFOR, domain III"/>
    <property type="match status" value="1"/>
</dbReference>
<dbReference type="CDD" id="cd07034">
    <property type="entry name" value="TPP_PYR_PFOR_IOR-alpha_like"/>
    <property type="match status" value="1"/>
</dbReference>
<evidence type="ECO:0000313" key="5">
    <source>
        <dbReference type="EMBL" id="OGL79488.1"/>
    </source>
</evidence>
<dbReference type="InterPro" id="IPR019752">
    <property type="entry name" value="Pyrv/ketoisovalerate_OxRed_cat"/>
</dbReference>
<sequence>MSAQRFTWKIGGEAGFGIVTSGVLFAKMCAAMGRFTADYNEKPNLIRGGHNIHQVTVADEPVFAVSFSVNLLLALNRETVFLHLTELAPGARVIYDDDKAHIAAGELARTDVLLCPVPLMKLTQEAKGDEIMRNTVGIGASLAFMGCAFEPLEDALKKTFGRKPDVCTQNIAAARLGFDYVRAHYAHDLLPCMLGANTVHDKIVIAGNEAMALGAIQGGCTFYAAYPMSPSSSILHFLAAHDHDTGMVVKHAEDEIAVINMALGASFAGARAMIGTSGGGFALMVESLGLAGIAELPLVIIEVQRPGPATGMPTWTEAADLRFALHAAQGEFPRVVLAPGDVEECFTHTFLAHNLAERWQLPVIMLSDKLLGETNRSIPPFATKGMRVDRGKMMSEKELEKAKQFHRYALTDDGVSPRSIPGQKGGIYLSNSYEHELHGYSDETGEMRIAQADKRMKKLAHLLPEMPKPLLIGEKGASLTFVTWGSTKGPAREAVVRLNEEGMKANMIHFAGIWPFPVKEATELLNAQKHLVLVENNATAQFGGFIREQTGIHIEDKILKYNGRPFFSEEIMATTKGRLN</sequence>
<keyword evidence="1" id="KW-0560">Oxidoreductase</keyword>
<dbReference type="NCBIfam" id="TIGR03710">
    <property type="entry name" value="OAFO_sf"/>
    <property type="match status" value="1"/>
</dbReference>
<comment type="caution">
    <text evidence="5">The sequence shown here is derived from an EMBL/GenBank/DDBJ whole genome shotgun (WGS) entry which is preliminary data.</text>
</comment>
<evidence type="ECO:0000259" key="4">
    <source>
        <dbReference type="Pfam" id="PF17147"/>
    </source>
</evidence>
<dbReference type="Gene3D" id="3.40.920.10">
    <property type="entry name" value="Pyruvate-ferredoxin oxidoreductase, PFOR, domain III"/>
    <property type="match status" value="1"/>
</dbReference>
<organism evidence="5 6">
    <name type="scientific">Candidatus Uhrbacteria bacterium RIFCSPHIGHO2_12_FULL_54_23</name>
    <dbReference type="NCBI Taxonomy" id="1802397"/>
    <lineage>
        <taxon>Bacteria</taxon>
        <taxon>Candidatus Uhriibacteriota</taxon>
    </lineage>
</organism>
<dbReference type="Pfam" id="PF01855">
    <property type="entry name" value="POR_N"/>
    <property type="match status" value="1"/>
</dbReference>
<dbReference type="InterPro" id="IPR050722">
    <property type="entry name" value="Pyruvate:ferred/Flavod_OxRd"/>
</dbReference>
<evidence type="ECO:0000313" key="6">
    <source>
        <dbReference type="Proteomes" id="UP000176604"/>
    </source>
</evidence>